<dbReference type="InterPro" id="IPR006076">
    <property type="entry name" value="FAD-dep_OxRdtase"/>
</dbReference>
<dbReference type="GO" id="GO:0016491">
    <property type="term" value="F:oxidoreductase activity"/>
    <property type="evidence" value="ECO:0007669"/>
    <property type="project" value="UniProtKB-KW"/>
</dbReference>
<dbReference type="RefSeq" id="WP_183754018.1">
    <property type="nucleotide sequence ID" value="NZ_JACICC010000008.1"/>
</dbReference>
<organism evidence="3 4">
    <name type="scientific">Pseudochelatococcus contaminans</name>
    <dbReference type="NCBI Taxonomy" id="1538103"/>
    <lineage>
        <taxon>Bacteria</taxon>
        <taxon>Pseudomonadati</taxon>
        <taxon>Pseudomonadota</taxon>
        <taxon>Alphaproteobacteria</taxon>
        <taxon>Hyphomicrobiales</taxon>
        <taxon>Chelatococcaceae</taxon>
        <taxon>Pseudochelatococcus</taxon>
    </lineage>
</organism>
<dbReference type="SUPFAM" id="SSF51905">
    <property type="entry name" value="FAD/NAD(P)-binding domain"/>
    <property type="match status" value="1"/>
</dbReference>
<reference evidence="3 4" key="1">
    <citation type="submission" date="2020-08" db="EMBL/GenBank/DDBJ databases">
        <title>Genomic Encyclopedia of Type Strains, Phase IV (KMG-IV): sequencing the most valuable type-strain genomes for metagenomic binning, comparative biology and taxonomic classification.</title>
        <authorList>
            <person name="Goeker M."/>
        </authorList>
    </citation>
    <scope>NUCLEOTIDE SEQUENCE [LARGE SCALE GENOMIC DNA]</scope>
    <source>
        <strain evidence="3 4">DSM 28760</strain>
    </source>
</reference>
<dbReference type="Pfam" id="PF01266">
    <property type="entry name" value="DAO"/>
    <property type="match status" value="1"/>
</dbReference>
<gene>
    <name evidence="3" type="ORF">FHS81_002861</name>
</gene>
<dbReference type="EMBL" id="JACICC010000008">
    <property type="protein sequence ID" value="MBB3810755.1"/>
    <property type="molecule type" value="Genomic_DNA"/>
</dbReference>
<evidence type="ECO:0000313" key="4">
    <source>
        <dbReference type="Proteomes" id="UP000537592"/>
    </source>
</evidence>
<dbReference type="InterPro" id="IPR036188">
    <property type="entry name" value="FAD/NAD-bd_sf"/>
</dbReference>
<keyword evidence="4" id="KW-1185">Reference proteome</keyword>
<name>A0A7W6EI58_9HYPH</name>
<comment type="caution">
    <text evidence="3">The sequence shown here is derived from an EMBL/GenBank/DDBJ whole genome shotgun (WGS) entry which is preliminary data.</text>
</comment>
<dbReference type="PANTHER" id="PTHR13847:SF281">
    <property type="entry name" value="FAD DEPENDENT OXIDOREDUCTASE DOMAIN-CONTAINING PROTEIN"/>
    <property type="match status" value="1"/>
</dbReference>
<dbReference type="Gene3D" id="3.30.9.10">
    <property type="entry name" value="D-Amino Acid Oxidase, subunit A, domain 2"/>
    <property type="match status" value="1"/>
</dbReference>
<proteinExistence type="predicted"/>
<dbReference type="GO" id="GO:0005737">
    <property type="term" value="C:cytoplasm"/>
    <property type="evidence" value="ECO:0007669"/>
    <property type="project" value="TreeGrafter"/>
</dbReference>
<evidence type="ECO:0000256" key="1">
    <source>
        <dbReference type="ARBA" id="ARBA00023002"/>
    </source>
</evidence>
<evidence type="ECO:0000259" key="2">
    <source>
        <dbReference type="Pfam" id="PF01266"/>
    </source>
</evidence>
<sequence>MSAHKPVLLNDSVFMESHLKKGSTNWNWIDPGRGALDSPANYYEASLNPWPALPTLENDLVCDVLVIGGGLLGSSTALHLSEAGIETVLVEKGSIGSAASGRNGGQLTPGLARWEAGDILEHFSPDEAKRLWRFCAHEAMDLVDEIAARYDVGLDRQYGHITAAIHPGHMASLIEGADARYHLGDNAVEVVGRHQVREHIASELYHGALIDRIGGQAHPLALVRTLAHGFLLNGGRIFEGTEIARIEQTPAGVVACTASGTITARKGVVLAVHDLTHMFDSQLLPKTIPFFTYVSVTKPIDGGTEQLLPTGMPVYDTQFQIDYYRPVRKDRILFGGQGTGTNWSAERINDYLLGRFRTVFPQYEGVALDYSWSGISDFTLNGATETRRIEGTAPVYMVHGWSGHGVAQTVRIGKAIADDLSGHSEDLEMLLAIQHKPIPLGRQLSPFAIPAAKAAFGVGTAINPGKLVSF</sequence>
<protein>
    <submittedName>
        <fullName evidence="3">Glycine/D-amino acid oxidase-like deaminating enzyme</fullName>
    </submittedName>
</protein>
<accession>A0A7W6EI58</accession>
<keyword evidence="1" id="KW-0560">Oxidoreductase</keyword>
<dbReference type="Gene3D" id="3.50.50.60">
    <property type="entry name" value="FAD/NAD(P)-binding domain"/>
    <property type="match status" value="1"/>
</dbReference>
<dbReference type="AlphaFoldDB" id="A0A7W6EI58"/>
<feature type="domain" description="FAD dependent oxidoreductase" evidence="2">
    <location>
        <begin position="63"/>
        <end position="418"/>
    </location>
</feature>
<dbReference type="PANTHER" id="PTHR13847">
    <property type="entry name" value="SARCOSINE DEHYDROGENASE-RELATED"/>
    <property type="match status" value="1"/>
</dbReference>
<dbReference type="Proteomes" id="UP000537592">
    <property type="component" value="Unassembled WGS sequence"/>
</dbReference>
<evidence type="ECO:0000313" key="3">
    <source>
        <dbReference type="EMBL" id="MBB3810755.1"/>
    </source>
</evidence>